<protein>
    <submittedName>
        <fullName evidence="1">Uncharacterized protein</fullName>
    </submittedName>
</protein>
<evidence type="ECO:0000313" key="1">
    <source>
        <dbReference type="EMBL" id="ACV51643.1"/>
    </source>
</evidence>
<dbReference type="KEGG" id="apv:Apar_1215"/>
<dbReference type="Proteomes" id="UP000000960">
    <property type="component" value="Chromosome"/>
</dbReference>
<dbReference type="AlphaFoldDB" id="C8W853"/>
<dbReference type="GeneID" id="84806911"/>
<sequence>MGMYSTSFQPFRDQELRCYFGEKANRLKNEINGLSGDALHANTHDYLVSYFLDKYHVAPIVIEDEDVSVREQERCKINKRLPDFERQLYGRSSVEVEGIRISFHFPFTGDPQLFHMRASTFSLGGYQEIELAGNTLIIRLEYQIYTNAELPSGDQILKDLEERKKDIDGGVTYVNNDVNEFNSELATLIEAELGKREDLARKFEGLERDLEIPLTKAKAASSLVPLKKRKILELSTTSTRENNWCISDGEYQEILGMIKNFYSTCERTPETYSSLNEEALRDLSLASLNSVYEGKAGGETFRHKGKTDISIEADNRAAFVAECKIWNGKKKFTDAIAQLLGYLTWRDVKTALIVFSRKRRFDDVLAHVSNALQSHEDIRSFKAIDKNELDCQFVRSDKPGQITYVRVLVFDLYSK</sequence>
<dbReference type="eggNOG" id="ENOG502Z9Z0">
    <property type="taxonomic scope" value="Bacteria"/>
</dbReference>
<dbReference type="OrthoDB" id="5447244at2"/>
<dbReference type="RefSeq" id="WP_012809299.1">
    <property type="nucleotide sequence ID" value="NC_013203.1"/>
</dbReference>
<organism evidence="1 2">
    <name type="scientific">Lancefieldella parvula (strain ATCC 33793 / DSM 20469 / CCUG 32760 / JCM 10300 / KCTC 3663 / VPI 0546 / 1246)</name>
    <name type="common">Atopobium parvulum</name>
    <dbReference type="NCBI Taxonomy" id="521095"/>
    <lineage>
        <taxon>Bacteria</taxon>
        <taxon>Bacillati</taxon>
        <taxon>Actinomycetota</taxon>
        <taxon>Coriobacteriia</taxon>
        <taxon>Coriobacteriales</taxon>
        <taxon>Atopobiaceae</taxon>
        <taxon>Lancefieldella</taxon>
    </lineage>
</organism>
<reference evidence="1 2" key="1">
    <citation type="journal article" date="2009" name="Stand. Genomic Sci.">
        <title>Complete genome sequence of Atopobium parvulum type strain (IPP 1246).</title>
        <authorList>
            <person name="Copeland A."/>
            <person name="Sikorski J."/>
            <person name="Lapidus A."/>
            <person name="Nolan M."/>
            <person name="Del Rio T.G."/>
            <person name="Lucas S."/>
            <person name="Chen F."/>
            <person name="Tice H."/>
            <person name="Pitluck S."/>
            <person name="Cheng J.F."/>
            <person name="Pukall R."/>
            <person name="Chertkov O."/>
            <person name="Brettin T."/>
            <person name="Han C."/>
            <person name="Detter J.C."/>
            <person name="Kuske C."/>
            <person name="Bruce D."/>
            <person name="Goodwin L."/>
            <person name="Ivanova N."/>
            <person name="Mavromatis K."/>
            <person name="Mikhailova N."/>
            <person name="Chen A."/>
            <person name="Palaniappan K."/>
            <person name="Chain P."/>
            <person name="Rohde M."/>
            <person name="Goker M."/>
            <person name="Bristow J."/>
            <person name="Eisen J.A."/>
            <person name="Markowitz V."/>
            <person name="Hugenholtz P."/>
            <person name="Kyrpides N.C."/>
            <person name="Klenk H.P."/>
            <person name="Detter J.C."/>
        </authorList>
    </citation>
    <scope>NUCLEOTIDE SEQUENCE [LARGE SCALE GENOMIC DNA]</scope>
    <source>
        <strain evidence="2">ATCC 33793 / DSM 20469 / CCUG 32760 / JCM 10300 / KCTC 3663 / VPI 0546 / 1246</strain>
    </source>
</reference>
<evidence type="ECO:0000313" key="2">
    <source>
        <dbReference type="Proteomes" id="UP000000960"/>
    </source>
</evidence>
<dbReference type="EMBL" id="CP001721">
    <property type="protein sequence ID" value="ACV51643.1"/>
    <property type="molecule type" value="Genomic_DNA"/>
</dbReference>
<name>C8W853_LANP1</name>
<accession>C8W853</accession>
<dbReference type="STRING" id="521095.Apar_1215"/>
<proteinExistence type="predicted"/>
<gene>
    <name evidence="1" type="ordered locus">Apar_1215</name>
</gene>
<keyword evidence="2" id="KW-1185">Reference proteome</keyword>
<dbReference type="HOGENOM" id="CLU_054942_0_0_11"/>